<organism evidence="2 3">
    <name type="scientific">Dorea phocaeensis</name>
    <dbReference type="NCBI Taxonomy" id="2040291"/>
    <lineage>
        <taxon>Bacteria</taxon>
        <taxon>Bacillati</taxon>
        <taxon>Bacillota</taxon>
        <taxon>Clostridia</taxon>
        <taxon>Lachnospirales</taxon>
        <taxon>Lachnospiraceae</taxon>
        <taxon>Dorea</taxon>
    </lineage>
</organism>
<dbReference type="EMBL" id="JAAIUO010000004">
    <property type="protein sequence ID" value="NSK14714.1"/>
    <property type="molecule type" value="Genomic_DNA"/>
</dbReference>
<dbReference type="CDD" id="cd07505">
    <property type="entry name" value="HAD_BPGM-like"/>
    <property type="match status" value="1"/>
</dbReference>
<name>A0A850HH53_9FIRM</name>
<evidence type="ECO:0000313" key="1">
    <source>
        <dbReference type="EMBL" id="NSK14714.1"/>
    </source>
</evidence>
<dbReference type="InterPro" id="IPR023198">
    <property type="entry name" value="PGP-like_dom2"/>
</dbReference>
<dbReference type="InterPro" id="IPR036412">
    <property type="entry name" value="HAD-like_sf"/>
</dbReference>
<reference evidence="3 4" key="1">
    <citation type="journal article" date="2020" name="Cell Host Microbe">
        <title>Functional and Genomic Variation between Human-Derived Isolates of Lachnospiraceae Reveals Inter- and Intra-Species Diversity.</title>
        <authorList>
            <person name="Sorbara M.T."/>
            <person name="Littmann E.R."/>
            <person name="Fontana E."/>
            <person name="Moody T.U."/>
            <person name="Kohout C.E."/>
            <person name="Gjonbalaj M."/>
            <person name="Eaton V."/>
            <person name="Seok R."/>
            <person name="Leiner I.M."/>
            <person name="Pamer E.G."/>
        </authorList>
    </citation>
    <scope>NUCLEOTIDE SEQUENCE [LARGE SCALE GENOMIC DNA]</scope>
    <source>
        <strain evidence="2 3">MSK.17.11</strain>
        <strain evidence="1 4">MSK.17.38</strain>
    </source>
</reference>
<protein>
    <submittedName>
        <fullName evidence="2">HAD family phosphatase</fullName>
    </submittedName>
</protein>
<dbReference type="PRINTS" id="PR00413">
    <property type="entry name" value="HADHALOGNASE"/>
</dbReference>
<dbReference type="GO" id="GO:0016791">
    <property type="term" value="F:phosphatase activity"/>
    <property type="evidence" value="ECO:0007669"/>
    <property type="project" value="TreeGrafter"/>
</dbReference>
<dbReference type="SUPFAM" id="SSF56784">
    <property type="entry name" value="HAD-like"/>
    <property type="match status" value="1"/>
</dbReference>
<dbReference type="Proteomes" id="UP000701680">
    <property type="component" value="Unassembled WGS sequence"/>
</dbReference>
<dbReference type="Pfam" id="PF00702">
    <property type="entry name" value="Hydrolase"/>
    <property type="match status" value="1"/>
</dbReference>
<dbReference type="AlphaFoldDB" id="A0A850HH53"/>
<reference evidence="2" key="2">
    <citation type="submission" date="2020-02" db="EMBL/GenBank/DDBJ databases">
        <authorList>
            <person name="Littmann E."/>
            <person name="Sorbara M."/>
        </authorList>
    </citation>
    <scope>NUCLEOTIDE SEQUENCE</scope>
    <source>
        <strain evidence="2">MSK.17.11</strain>
        <strain evidence="1">MSK.17.38</strain>
    </source>
</reference>
<dbReference type="Gene3D" id="3.40.50.1000">
    <property type="entry name" value="HAD superfamily/HAD-like"/>
    <property type="match status" value="1"/>
</dbReference>
<dbReference type="EMBL" id="JAAITX010000004">
    <property type="protein sequence ID" value="NVH58488.1"/>
    <property type="molecule type" value="Genomic_DNA"/>
</dbReference>
<dbReference type="NCBIfam" id="TIGR01549">
    <property type="entry name" value="HAD-SF-IA-v1"/>
    <property type="match status" value="1"/>
</dbReference>
<evidence type="ECO:0000313" key="3">
    <source>
        <dbReference type="Proteomes" id="UP000528555"/>
    </source>
</evidence>
<accession>A0A850HH53</accession>
<dbReference type="SFLD" id="SFLDG01129">
    <property type="entry name" value="C1.5:_HAD__Beta-PGM__Phosphata"/>
    <property type="match status" value="1"/>
</dbReference>
<gene>
    <name evidence="2" type="ORF">G5A66_07475</name>
    <name evidence="1" type="ORF">G5A75_07495</name>
</gene>
<dbReference type="NCBIfam" id="TIGR01509">
    <property type="entry name" value="HAD-SF-IA-v3"/>
    <property type="match status" value="1"/>
</dbReference>
<dbReference type="InterPro" id="IPR006439">
    <property type="entry name" value="HAD-SF_hydro_IA"/>
</dbReference>
<dbReference type="SFLD" id="SFLDS00003">
    <property type="entry name" value="Haloacid_Dehalogenase"/>
    <property type="match status" value="1"/>
</dbReference>
<dbReference type="RefSeq" id="WP_173814713.1">
    <property type="nucleotide sequence ID" value="NZ_JAAITX010000004.1"/>
</dbReference>
<comment type="caution">
    <text evidence="2">The sequence shown here is derived from an EMBL/GenBank/DDBJ whole genome shotgun (WGS) entry which is preliminary data.</text>
</comment>
<dbReference type="PANTHER" id="PTHR18901:SF38">
    <property type="entry name" value="PSEUDOURIDINE-5'-PHOSPHATASE"/>
    <property type="match status" value="1"/>
</dbReference>
<dbReference type="InterPro" id="IPR023214">
    <property type="entry name" value="HAD_sf"/>
</dbReference>
<sequence length="225" mass="25433">MIKGAIFDVDGTILDSMGIWDEAGIRYLSSKGIEAPKDLGDTLFAMTITEAADYLKEKFALKETTDVIEQGILDTVKDYYYEEAPLKSKVVEILDILKRENIPMVVASSSEKAHIEAAFQRLGILKYFQAIYTCQEVGEGKSSPLIFEKACEELGTNLEETYVFEDALHAIKTAKKAGFRTVGIYDRYSEKDQKEIQGTADIYIESWEQSSKLWQGLKITLKRNR</sequence>
<dbReference type="PANTHER" id="PTHR18901">
    <property type="entry name" value="2-DEOXYGLUCOSE-6-PHOSPHATE PHOSPHATASE 2"/>
    <property type="match status" value="1"/>
</dbReference>
<keyword evidence="3" id="KW-1185">Reference proteome</keyword>
<evidence type="ECO:0000313" key="2">
    <source>
        <dbReference type="EMBL" id="NVH58488.1"/>
    </source>
</evidence>
<dbReference type="Proteomes" id="UP000528555">
    <property type="component" value="Unassembled WGS sequence"/>
</dbReference>
<evidence type="ECO:0000313" key="4">
    <source>
        <dbReference type="Proteomes" id="UP000701680"/>
    </source>
</evidence>
<dbReference type="Gene3D" id="1.10.150.240">
    <property type="entry name" value="Putative phosphatase, domain 2"/>
    <property type="match status" value="1"/>
</dbReference>
<proteinExistence type="predicted"/>